<keyword evidence="1" id="KW-1133">Transmembrane helix</keyword>
<organism evidence="3 4">
    <name type="scientific">Pseudomonas hefeiensis</name>
    <dbReference type="NCBI Taxonomy" id="2738125"/>
    <lineage>
        <taxon>Bacteria</taxon>
        <taxon>Pseudomonadati</taxon>
        <taxon>Pseudomonadota</taxon>
        <taxon>Gammaproteobacteria</taxon>
        <taxon>Pseudomonadales</taxon>
        <taxon>Pseudomonadaceae</taxon>
        <taxon>Pseudomonas</taxon>
    </lineage>
</organism>
<reference evidence="3 4" key="1">
    <citation type="submission" date="2023-02" db="EMBL/GenBank/DDBJ databases">
        <title>Evolution of Hrp T3SS in non-pathogenic Pseudomonas fluorescens.</title>
        <authorList>
            <person name="Liao K."/>
            <person name="Wei H."/>
            <person name="Gu Y."/>
        </authorList>
    </citation>
    <scope>NUCLEOTIDE SEQUENCE [LARGE SCALE GENOMIC DNA]</scope>
    <source>
        <strain evidence="3 4">FP205</strain>
    </source>
</reference>
<feature type="transmembrane region" description="Helical" evidence="1">
    <location>
        <begin position="243"/>
        <end position="258"/>
    </location>
</feature>
<dbReference type="PANTHER" id="PTHR23028:SF53">
    <property type="entry name" value="ACYL_TRANSF_3 DOMAIN-CONTAINING PROTEIN"/>
    <property type="match status" value="1"/>
</dbReference>
<evidence type="ECO:0000259" key="2">
    <source>
        <dbReference type="Pfam" id="PF01757"/>
    </source>
</evidence>
<dbReference type="Proteomes" id="UP001230339">
    <property type="component" value="Chromosome"/>
</dbReference>
<feature type="transmembrane region" description="Helical" evidence="1">
    <location>
        <begin position="308"/>
        <end position="324"/>
    </location>
</feature>
<accession>A0ABY9G7B7</accession>
<keyword evidence="3" id="KW-0808">Transferase</keyword>
<evidence type="ECO:0000256" key="1">
    <source>
        <dbReference type="SAM" id="Phobius"/>
    </source>
</evidence>
<feature type="transmembrane region" description="Helical" evidence="1">
    <location>
        <begin position="220"/>
        <end position="237"/>
    </location>
</feature>
<feature type="transmembrane region" description="Helical" evidence="1">
    <location>
        <begin position="82"/>
        <end position="99"/>
    </location>
</feature>
<dbReference type="EMBL" id="CP117449">
    <property type="protein sequence ID" value="WLH11203.1"/>
    <property type="molecule type" value="Genomic_DNA"/>
</dbReference>
<feature type="transmembrane region" description="Helical" evidence="1">
    <location>
        <begin position="189"/>
        <end position="208"/>
    </location>
</feature>
<evidence type="ECO:0000313" key="3">
    <source>
        <dbReference type="EMBL" id="WLH11203.1"/>
    </source>
</evidence>
<proteinExistence type="predicted"/>
<keyword evidence="1" id="KW-0472">Membrane</keyword>
<sequence length="347" mass="38603">MLGKIKGLDGLRAISVLLVIMSHAEAWQALGITSSALRSALSAQTGVSVFFVLSGFLITYLLIKEKEATGKIDIIAFIKRRALRIFPLYYLAILFLAYIDYTGKARIPTCSFAYALTYTINFYPKECAYSAMSHFWSLSVEEHFYLFWPLIFCLGKRIAALVALAIATSCVIFGTSLYPDSTLYYMNRWTFPAMLPILAGCLLAFICNTETIKTTMTKKPTSNILLIAILSGAAAPAFINSDVIWLTSICALVLYVFYNQNSTLVKLLEFKPLASLGIISYGLYVWQGVFTGNGPYRSGAPFPPSVDVGVWLTFIVAPLSYVFFEKPIMKLKKKYSWRSATQPLSAH</sequence>
<keyword evidence="1" id="KW-0812">Transmembrane</keyword>
<name>A0ABY9G7B7_9PSED</name>
<dbReference type="InterPro" id="IPR050879">
    <property type="entry name" value="Acyltransferase_3"/>
</dbReference>
<dbReference type="GO" id="GO:0016746">
    <property type="term" value="F:acyltransferase activity"/>
    <property type="evidence" value="ECO:0007669"/>
    <property type="project" value="UniProtKB-KW"/>
</dbReference>
<feature type="transmembrane region" description="Helical" evidence="1">
    <location>
        <begin position="42"/>
        <end position="62"/>
    </location>
</feature>
<dbReference type="InterPro" id="IPR002656">
    <property type="entry name" value="Acyl_transf_3_dom"/>
</dbReference>
<feature type="transmembrane region" description="Helical" evidence="1">
    <location>
        <begin position="144"/>
        <end position="177"/>
    </location>
</feature>
<dbReference type="Pfam" id="PF01757">
    <property type="entry name" value="Acyl_transf_3"/>
    <property type="match status" value="1"/>
</dbReference>
<feature type="transmembrane region" description="Helical" evidence="1">
    <location>
        <begin position="270"/>
        <end position="288"/>
    </location>
</feature>
<keyword evidence="3" id="KW-0012">Acyltransferase</keyword>
<feature type="domain" description="Acyltransferase 3" evidence="2">
    <location>
        <begin position="6"/>
        <end position="317"/>
    </location>
</feature>
<evidence type="ECO:0000313" key="4">
    <source>
        <dbReference type="Proteomes" id="UP001230339"/>
    </source>
</evidence>
<protein>
    <submittedName>
        <fullName evidence="3">Acyltransferase</fullName>
    </submittedName>
</protein>
<gene>
    <name evidence="3" type="ORF">PSH57_20325</name>
</gene>
<keyword evidence="4" id="KW-1185">Reference proteome</keyword>
<dbReference type="PANTHER" id="PTHR23028">
    <property type="entry name" value="ACETYLTRANSFERASE"/>
    <property type="match status" value="1"/>
</dbReference>
<dbReference type="RefSeq" id="WP_305444722.1">
    <property type="nucleotide sequence ID" value="NZ_CP117449.1"/>
</dbReference>